<dbReference type="WBParaSite" id="jg6116">
    <property type="protein sequence ID" value="jg6116"/>
    <property type="gene ID" value="jg6116"/>
</dbReference>
<dbReference type="GO" id="GO:0008237">
    <property type="term" value="F:metallopeptidase activity"/>
    <property type="evidence" value="ECO:0007669"/>
    <property type="project" value="InterPro"/>
</dbReference>
<dbReference type="SMART" id="SM00232">
    <property type="entry name" value="JAB_MPN"/>
    <property type="match status" value="1"/>
</dbReference>
<evidence type="ECO:0000259" key="1">
    <source>
        <dbReference type="SMART" id="SM00232"/>
    </source>
</evidence>
<protein>
    <submittedName>
        <fullName evidence="3">JAB1/MPN/MOV34 metalloenzyme domain-containing protein</fullName>
    </submittedName>
</protein>
<dbReference type="InterPro" id="IPR000555">
    <property type="entry name" value="JAMM/MPN+_dom"/>
</dbReference>
<accession>A0A915EHL3</accession>
<organism evidence="2 3">
    <name type="scientific">Ditylenchus dipsaci</name>
    <dbReference type="NCBI Taxonomy" id="166011"/>
    <lineage>
        <taxon>Eukaryota</taxon>
        <taxon>Metazoa</taxon>
        <taxon>Ecdysozoa</taxon>
        <taxon>Nematoda</taxon>
        <taxon>Chromadorea</taxon>
        <taxon>Rhabditida</taxon>
        <taxon>Tylenchina</taxon>
        <taxon>Tylenchomorpha</taxon>
        <taxon>Sphaerularioidea</taxon>
        <taxon>Anguinidae</taxon>
        <taxon>Anguininae</taxon>
        <taxon>Ditylenchus</taxon>
    </lineage>
</organism>
<dbReference type="Proteomes" id="UP000887574">
    <property type="component" value="Unplaced"/>
</dbReference>
<dbReference type="GO" id="GO:0031369">
    <property type="term" value="F:translation initiation factor binding"/>
    <property type="evidence" value="ECO:0007669"/>
    <property type="project" value="TreeGrafter"/>
</dbReference>
<dbReference type="Gene3D" id="3.40.140.10">
    <property type="entry name" value="Cytidine Deaminase, domain 2"/>
    <property type="match status" value="1"/>
</dbReference>
<dbReference type="AlphaFoldDB" id="A0A915EHL3"/>
<dbReference type="PANTHER" id="PTHR10540:SF6">
    <property type="entry name" value="EUKARYOTIC TRANSLATION INITIATION FACTOR 3 SUBUNIT F"/>
    <property type="match status" value="1"/>
</dbReference>
<dbReference type="GO" id="GO:0071541">
    <property type="term" value="C:eukaryotic translation initiation factor 3 complex, eIF3m"/>
    <property type="evidence" value="ECO:0007669"/>
    <property type="project" value="TreeGrafter"/>
</dbReference>
<dbReference type="GO" id="GO:0003743">
    <property type="term" value="F:translation initiation factor activity"/>
    <property type="evidence" value="ECO:0007669"/>
    <property type="project" value="TreeGrafter"/>
</dbReference>
<dbReference type="InterPro" id="IPR024969">
    <property type="entry name" value="EIF3F/CSN6-like_C"/>
</dbReference>
<proteinExistence type="predicted"/>
<dbReference type="Pfam" id="PF13012">
    <property type="entry name" value="MitMem_reg"/>
    <property type="match status" value="1"/>
</dbReference>
<feature type="domain" description="JAB1/MPN/MOV34 metalloenzyme" evidence="1">
    <location>
        <begin position="6"/>
        <end position="146"/>
    </location>
</feature>
<keyword evidence="2" id="KW-1185">Reference proteome</keyword>
<name>A0A915EHL3_9BILA</name>
<reference evidence="3" key="1">
    <citation type="submission" date="2022-11" db="UniProtKB">
        <authorList>
            <consortium name="WormBaseParasite"/>
        </authorList>
    </citation>
    <scope>IDENTIFICATION</scope>
</reference>
<dbReference type="PANTHER" id="PTHR10540">
    <property type="entry name" value="EUKARYOTIC TRANSLATION INITIATION FACTOR 3 SUBUNIT F-RELATED"/>
    <property type="match status" value="1"/>
</dbReference>
<dbReference type="Pfam" id="PF01398">
    <property type="entry name" value="JAB"/>
    <property type="match status" value="1"/>
</dbReference>
<sequence>MASSLTVKVHPVVYMTMVDSYERRSQKAACNNRALGTLLGFYEKNVVQVTNCYAIPFREAPDGQTPEINDSFNQQMWQVAKRAAPSETILPALHIYYTHLIGEISVKKELPPVILLTMDLEFRSKDTGFYFPALKVVLDAFHGENVALGFITKGIDSERREIQLDQGLDQLEDSADKMVNPELLADSTIGRKLMQVVTDASTQLQPEKLESLVKNSLRDYMMVSYISHLAKTQLSLQEKMLSLLQLFWMQSKKARGLIRHLSLLVLSPSQKTAAEPQKGRRIKEKIYLRRTHLLNIRLKCCLNQVLRSGRPDIDRKQNNLLKLQGNFSACLR</sequence>
<evidence type="ECO:0000313" key="3">
    <source>
        <dbReference type="WBParaSite" id="jg6116"/>
    </source>
</evidence>
<evidence type="ECO:0000313" key="2">
    <source>
        <dbReference type="Proteomes" id="UP000887574"/>
    </source>
</evidence>